<evidence type="ECO:0000256" key="3">
    <source>
        <dbReference type="ARBA" id="ARBA00022777"/>
    </source>
</evidence>
<proteinExistence type="inferred from homology"/>
<evidence type="ECO:0000256" key="1">
    <source>
        <dbReference type="ARBA" id="ARBA00022679"/>
    </source>
</evidence>
<dbReference type="OrthoDB" id="676979at2759"/>
<evidence type="ECO:0000256" key="5">
    <source>
        <dbReference type="ARBA" id="ARBA00037982"/>
    </source>
</evidence>
<gene>
    <name evidence="7" type="ORF">ONB1V03_LOCUS23368</name>
</gene>
<dbReference type="Proteomes" id="UP000728032">
    <property type="component" value="Unassembled WGS sequence"/>
</dbReference>
<feature type="non-terminal residue" evidence="7">
    <location>
        <position position="1"/>
    </location>
</feature>
<feature type="non-terminal residue" evidence="7">
    <location>
        <position position="160"/>
    </location>
</feature>
<dbReference type="GO" id="GO:0005524">
    <property type="term" value="F:ATP binding"/>
    <property type="evidence" value="ECO:0007669"/>
    <property type="project" value="UniProtKB-KW"/>
</dbReference>
<evidence type="ECO:0000313" key="8">
    <source>
        <dbReference type="Proteomes" id="UP000728032"/>
    </source>
</evidence>
<evidence type="ECO:0000256" key="4">
    <source>
        <dbReference type="ARBA" id="ARBA00022840"/>
    </source>
</evidence>
<dbReference type="PANTHER" id="PTHR11042">
    <property type="entry name" value="EUKARYOTIC TRANSLATION INITIATION FACTOR 2-ALPHA KINASE EIF2-ALPHA KINASE -RELATED"/>
    <property type="match status" value="1"/>
</dbReference>
<keyword evidence="3" id="KW-0418">Kinase</keyword>
<dbReference type="InterPro" id="IPR008271">
    <property type="entry name" value="Ser/Thr_kinase_AS"/>
</dbReference>
<evidence type="ECO:0000313" key="7">
    <source>
        <dbReference type="EMBL" id="CAD7668499.1"/>
    </source>
</evidence>
<keyword evidence="4" id="KW-0067">ATP-binding</keyword>
<dbReference type="Gene3D" id="1.10.510.10">
    <property type="entry name" value="Transferase(Phosphotransferase) domain 1"/>
    <property type="match status" value="1"/>
</dbReference>
<organism evidence="7">
    <name type="scientific">Oppiella nova</name>
    <dbReference type="NCBI Taxonomy" id="334625"/>
    <lineage>
        <taxon>Eukaryota</taxon>
        <taxon>Metazoa</taxon>
        <taxon>Ecdysozoa</taxon>
        <taxon>Arthropoda</taxon>
        <taxon>Chelicerata</taxon>
        <taxon>Arachnida</taxon>
        <taxon>Acari</taxon>
        <taxon>Acariformes</taxon>
        <taxon>Sarcoptiformes</taxon>
        <taxon>Oribatida</taxon>
        <taxon>Brachypylina</taxon>
        <taxon>Oppioidea</taxon>
        <taxon>Oppiidae</taxon>
        <taxon>Oppiella</taxon>
    </lineage>
</organism>
<keyword evidence="1" id="KW-0808">Transferase</keyword>
<name>A0A7R9R209_9ACAR</name>
<comment type="similarity">
    <text evidence="5">Belongs to the protein kinase superfamily. Ser/Thr protein kinase family. GCN2 subfamily.</text>
</comment>
<dbReference type="InterPro" id="IPR050339">
    <property type="entry name" value="CC_SR_Kinase"/>
</dbReference>
<dbReference type="EMBL" id="CAJPVJ010058897">
    <property type="protein sequence ID" value="CAG2183948.1"/>
    <property type="molecule type" value="Genomic_DNA"/>
</dbReference>
<evidence type="ECO:0000256" key="2">
    <source>
        <dbReference type="ARBA" id="ARBA00022741"/>
    </source>
</evidence>
<accession>A0A7R9R209</accession>
<dbReference type="PROSITE" id="PS00108">
    <property type="entry name" value="PROTEIN_KINASE_ST"/>
    <property type="match status" value="1"/>
</dbReference>
<dbReference type="PROSITE" id="PS50011">
    <property type="entry name" value="PROTEIN_KINASE_DOM"/>
    <property type="match status" value="1"/>
</dbReference>
<dbReference type="AlphaFoldDB" id="A0A7R9R209"/>
<dbReference type="SUPFAM" id="SSF56112">
    <property type="entry name" value="Protein kinase-like (PK-like)"/>
    <property type="match status" value="1"/>
</dbReference>
<dbReference type="GO" id="GO:0005737">
    <property type="term" value="C:cytoplasm"/>
    <property type="evidence" value="ECO:0007669"/>
    <property type="project" value="TreeGrafter"/>
</dbReference>
<dbReference type="EMBL" id="OC973722">
    <property type="protein sequence ID" value="CAD7668499.1"/>
    <property type="molecule type" value="Genomic_DNA"/>
</dbReference>
<evidence type="ECO:0000259" key="6">
    <source>
        <dbReference type="PROSITE" id="PS50011"/>
    </source>
</evidence>
<dbReference type="GO" id="GO:0005634">
    <property type="term" value="C:nucleus"/>
    <property type="evidence" value="ECO:0007669"/>
    <property type="project" value="TreeGrafter"/>
</dbReference>
<sequence>VQYIHNLKPLVIHRDLKPDNILVAKTVRNGRFFKVCDFGLATVHQHSSDKGNLSYQAPEVGQGVVYNHKIDVYSLAKIAGKDIFGIYLGDKPYLQNYSNNEVMNKCVIELTEVLNSMSYYNWNHPHIPGPHWTDRPECSQILAKYNEWSIDKNCLKTDPT</sequence>
<keyword evidence="8" id="KW-1185">Reference proteome</keyword>
<dbReference type="Pfam" id="PF00069">
    <property type="entry name" value="Pkinase"/>
    <property type="match status" value="1"/>
</dbReference>
<keyword evidence="2" id="KW-0547">Nucleotide-binding</keyword>
<dbReference type="InterPro" id="IPR011009">
    <property type="entry name" value="Kinase-like_dom_sf"/>
</dbReference>
<dbReference type="InterPro" id="IPR000719">
    <property type="entry name" value="Prot_kinase_dom"/>
</dbReference>
<feature type="domain" description="Protein kinase" evidence="6">
    <location>
        <begin position="1"/>
        <end position="160"/>
    </location>
</feature>
<protein>
    <recommendedName>
        <fullName evidence="6">Protein kinase domain-containing protein</fullName>
    </recommendedName>
</protein>
<dbReference type="GO" id="GO:0004672">
    <property type="term" value="F:protein kinase activity"/>
    <property type="evidence" value="ECO:0007669"/>
    <property type="project" value="InterPro"/>
</dbReference>
<reference evidence="7" key="1">
    <citation type="submission" date="2020-11" db="EMBL/GenBank/DDBJ databases">
        <authorList>
            <person name="Tran Van P."/>
        </authorList>
    </citation>
    <scope>NUCLEOTIDE SEQUENCE</scope>
</reference>